<comment type="caution">
    <text evidence="5">The sequence shown here is derived from an EMBL/GenBank/DDBJ whole genome shotgun (WGS) entry which is preliminary data.</text>
</comment>
<dbReference type="GO" id="GO:0016787">
    <property type="term" value="F:hydrolase activity"/>
    <property type="evidence" value="ECO:0007669"/>
    <property type="project" value="UniProtKB-KW"/>
</dbReference>
<protein>
    <submittedName>
        <fullName evidence="5">NUDIX hydrolase</fullName>
    </submittedName>
</protein>
<dbReference type="CDD" id="cd04686">
    <property type="entry name" value="NUDIX_Hydrolase"/>
    <property type="match status" value="1"/>
</dbReference>
<keyword evidence="6" id="KW-1185">Reference proteome</keyword>
<evidence type="ECO:0000313" key="5">
    <source>
        <dbReference type="EMBL" id="EHQ59623.1"/>
    </source>
</evidence>
<comment type="cofactor">
    <cofactor evidence="1">
        <name>Mg(2+)</name>
        <dbReference type="ChEBI" id="CHEBI:18420"/>
    </cofactor>
</comment>
<dbReference type="Proteomes" id="UP000003900">
    <property type="component" value="Unassembled WGS sequence"/>
</dbReference>
<gene>
    <name evidence="5" type="ORF">PDENDC454_24333</name>
</gene>
<dbReference type="Pfam" id="PF00293">
    <property type="entry name" value="NUDIX"/>
    <property type="match status" value="1"/>
</dbReference>
<dbReference type="EMBL" id="AHKH01000113">
    <property type="protein sequence ID" value="EHQ59623.1"/>
    <property type="molecule type" value="Genomic_DNA"/>
</dbReference>
<keyword evidence="2 3" id="KW-0378">Hydrolase</keyword>
<accession>H3SMS3</accession>
<dbReference type="PANTHER" id="PTHR43046:SF14">
    <property type="entry name" value="MUTT_NUDIX FAMILY PROTEIN"/>
    <property type="match status" value="1"/>
</dbReference>
<sequence>MKRYTHLGVYGVIIKNNELLLIQKARGPHTGKWDLPGGTIEFGEKPYEALQREIEEETGMTGIAGKIRSAISYTLIYPYTANQLEELHHIGIIYDVELLDNRYELRTSGQDSLGARWIALDELPELDVTPFVAELFPMDKS</sequence>
<dbReference type="PRINTS" id="PR00502">
    <property type="entry name" value="NUDIXFAMILY"/>
</dbReference>
<feature type="domain" description="Nudix hydrolase" evidence="4">
    <location>
        <begin position="4"/>
        <end position="141"/>
    </location>
</feature>
<dbReference type="PANTHER" id="PTHR43046">
    <property type="entry name" value="GDP-MANNOSE MANNOSYL HYDROLASE"/>
    <property type="match status" value="1"/>
</dbReference>
<dbReference type="PROSITE" id="PS00893">
    <property type="entry name" value="NUDIX_BOX"/>
    <property type="match status" value="1"/>
</dbReference>
<dbReference type="AlphaFoldDB" id="H3SMS3"/>
<proteinExistence type="inferred from homology"/>
<organism evidence="5 6">
    <name type="scientific">Paenibacillus dendritiformis C454</name>
    <dbReference type="NCBI Taxonomy" id="1131935"/>
    <lineage>
        <taxon>Bacteria</taxon>
        <taxon>Bacillati</taxon>
        <taxon>Bacillota</taxon>
        <taxon>Bacilli</taxon>
        <taxon>Bacillales</taxon>
        <taxon>Paenibacillaceae</taxon>
        <taxon>Paenibacillus</taxon>
    </lineage>
</organism>
<evidence type="ECO:0000256" key="1">
    <source>
        <dbReference type="ARBA" id="ARBA00001946"/>
    </source>
</evidence>
<dbReference type="InterPro" id="IPR020476">
    <property type="entry name" value="Nudix_hydrolase"/>
</dbReference>
<dbReference type="STRING" id="1131935.PDENDC454_24333"/>
<evidence type="ECO:0000256" key="2">
    <source>
        <dbReference type="ARBA" id="ARBA00022801"/>
    </source>
</evidence>
<dbReference type="OrthoDB" id="369191at2"/>
<comment type="similarity">
    <text evidence="3">Belongs to the Nudix hydrolase family.</text>
</comment>
<dbReference type="PATRIC" id="fig|1131935.3.peg.5063"/>
<dbReference type="RefSeq" id="WP_006679349.1">
    <property type="nucleotide sequence ID" value="NZ_AHKH01000113.1"/>
</dbReference>
<evidence type="ECO:0000256" key="3">
    <source>
        <dbReference type="RuleBase" id="RU003476"/>
    </source>
</evidence>
<name>H3SMS3_9BACL</name>
<dbReference type="PROSITE" id="PS51462">
    <property type="entry name" value="NUDIX"/>
    <property type="match status" value="1"/>
</dbReference>
<dbReference type="InterPro" id="IPR020084">
    <property type="entry name" value="NUDIX_hydrolase_CS"/>
</dbReference>
<dbReference type="InterPro" id="IPR000086">
    <property type="entry name" value="NUDIX_hydrolase_dom"/>
</dbReference>
<dbReference type="SUPFAM" id="SSF55811">
    <property type="entry name" value="Nudix"/>
    <property type="match status" value="1"/>
</dbReference>
<reference evidence="5 6" key="1">
    <citation type="journal article" date="2012" name="J. Bacteriol.">
        <title>Genome Sequence of the Pattern-Forming Social Bacterium Paenibacillus dendritiformis C454 Chiral Morphotype.</title>
        <authorList>
            <person name="Sirota-Madi A."/>
            <person name="Olender T."/>
            <person name="Helman Y."/>
            <person name="Brainis I."/>
            <person name="Finkelshtein A."/>
            <person name="Roth D."/>
            <person name="Hagai E."/>
            <person name="Leshkowitz D."/>
            <person name="Brodsky L."/>
            <person name="Galatenko V."/>
            <person name="Nikolaev V."/>
            <person name="Gutnick D.L."/>
            <person name="Lancet D."/>
            <person name="Ben-Jacob E."/>
        </authorList>
    </citation>
    <scope>NUCLEOTIDE SEQUENCE [LARGE SCALE GENOMIC DNA]</scope>
    <source>
        <strain evidence="5 6">C454</strain>
    </source>
</reference>
<dbReference type="Gene3D" id="3.90.79.10">
    <property type="entry name" value="Nucleoside Triphosphate Pyrophosphohydrolase"/>
    <property type="match status" value="1"/>
</dbReference>
<evidence type="ECO:0000259" key="4">
    <source>
        <dbReference type="PROSITE" id="PS51462"/>
    </source>
</evidence>
<evidence type="ECO:0000313" key="6">
    <source>
        <dbReference type="Proteomes" id="UP000003900"/>
    </source>
</evidence>
<dbReference type="InterPro" id="IPR015797">
    <property type="entry name" value="NUDIX_hydrolase-like_dom_sf"/>
</dbReference>